<dbReference type="EMBL" id="MN739976">
    <property type="protein sequence ID" value="QHT81039.1"/>
    <property type="molecule type" value="Genomic_DNA"/>
</dbReference>
<keyword evidence="1" id="KW-0812">Transmembrane</keyword>
<proteinExistence type="predicted"/>
<reference evidence="2" key="1">
    <citation type="journal article" date="2020" name="Nature">
        <title>Giant virus diversity and host interactions through global metagenomics.</title>
        <authorList>
            <person name="Schulz F."/>
            <person name="Roux S."/>
            <person name="Paez-Espino D."/>
            <person name="Jungbluth S."/>
            <person name="Walsh D.A."/>
            <person name="Denef V.J."/>
            <person name="McMahon K.D."/>
            <person name="Konstantinidis K.T."/>
            <person name="Eloe-Fadrosh E.A."/>
            <person name="Kyrpides N.C."/>
            <person name="Woyke T."/>
        </authorList>
    </citation>
    <scope>NUCLEOTIDE SEQUENCE</scope>
    <source>
        <strain evidence="2">GVMAG-M-3300023184-135</strain>
    </source>
</reference>
<accession>A0A6C0HKM8</accession>
<sequence>MNGTTTIIVEAPASSSGVILGGVSLGIVLSSLLGLALYVLRKRGLVSAEQVVQAQKVAEDVLKSPVVAAAVAAQVVETAKETPNVEKAGIAASETAVSLHV</sequence>
<organism evidence="2">
    <name type="scientific">viral metagenome</name>
    <dbReference type="NCBI Taxonomy" id="1070528"/>
    <lineage>
        <taxon>unclassified sequences</taxon>
        <taxon>metagenomes</taxon>
        <taxon>organismal metagenomes</taxon>
    </lineage>
</organism>
<feature type="transmembrane region" description="Helical" evidence="1">
    <location>
        <begin position="18"/>
        <end position="40"/>
    </location>
</feature>
<keyword evidence="1" id="KW-1133">Transmembrane helix</keyword>
<protein>
    <submittedName>
        <fullName evidence="2">Uncharacterized protein</fullName>
    </submittedName>
</protein>
<dbReference type="AlphaFoldDB" id="A0A6C0HKM8"/>
<evidence type="ECO:0000313" key="2">
    <source>
        <dbReference type="EMBL" id="QHT81039.1"/>
    </source>
</evidence>
<keyword evidence="1" id="KW-0472">Membrane</keyword>
<name>A0A6C0HKM8_9ZZZZ</name>
<evidence type="ECO:0000256" key="1">
    <source>
        <dbReference type="SAM" id="Phobius"/>
    </source>
</evidence>